<evidence type="ECO:0000313" key="2">
    <source>
        <dbReference type="Proteomes" id="UP000256884"/>
    </source>
</evidence>
<dbReference type="Proteomes" id="UP000256884">
    <property type="component" value="Unassembled WGS sequence"/>
</dbReference>
<proteinExistence type="predicted"/>
<dbReference type="OrthoDB" id="583504at2"/>
<dbReference type="EMBL" id="QUNS01000011">
    <property type="protein sequence ID" value="REH44472.1"/>
    <property type="molecule type" value="Genomic_DNA"/>
</dbReference>
<dbReference type="RefSeq" id="WP_115902142.1">
    <property type="nucleotide sequence ID" value="NZ_QUNS01000011.1"/>
</dbReference>
<comment type="caution">
    <text evidence="1">The sequence shown here is derived from an EMBL/GenBank/DDBJ whole genome shotgun (WGS) entry which is preliminary data.</text>
</comment>
<organism evidence="1 2">
    <name type="scientific">Tenacibaculum gallaicum</name>
    <dbReference type="NCBI Taxonomy" id="561505"/>
    <lineage>
        <taxon>Bacteria</taxon>
        <taxon>Pseudomonadati</taxon>
        <taxon>Bacteroidota</taxon>
        <taxon>Flavobacteriia</taxon>
        <taxon>Flavobacteriales</taxon>
        <taxon>Flavobacteriaceae</taxon>
        <taxon>Tenacibaculum</taxon>
    </lineage>
</organism>
<gene>
    <name evidence="1" type="ORF">C7448_1114</name>
</gene>
<name>A0A3E0HF88_9FLAO</name>
<evidence type="ECO:0000313" key="1">
    <source>
        <dbReference type="EMBL" id="REH44472.1"/>
    </source>
</evidence>
<protein>
    <submittedName>
        <fullName evidence="1">Uncharacterized protein</fullName>
    </submittedName>
</protein>
<reference evidence="1 2" key="1">
    <citation type="submission" date="2018-08" db="EMBL/GenBank/DDBJ databases">
        <title>Genomic Encyclopedia of Type Strains, Phase IV (KMG-IV): sequencing the most valuable type-strain genomes for metagenomic binning, comparative biology and taxonomic classification.</title>
        <authorList>
            <person name="Goeker M."/>
        </authorList>
    </citation>
    <scope>NUCLEOTIDE SEQUENCE [LARGE SCALE GENOMIC DNA]</scope>
    <source>
        <strain evidence="1 2">DSM 18841</strain>
    </source>
</reference>
<keyword evidence="2" id="KW-1185">Reference proteome</keyword>
<accession>A0A3E0HF88</accession>
<dbReference type="AlphaFoldDB" id="A0A3E0HF88"/>
<sequence>MGLYVTSGALASFKEMDEEAFEHYTSVFKNINKLLELDGITPYKEPEELESKPLEIGGFPYEYIHHLRRFYAYCAEYEDWTPTPFSPDAYPSEDSLVEDYTSLLTCHLLCHSDSDGFYVPVKFVDIVFATDDIPVQGTMIGSSYSLLNELKYIANKLNIQLDKNDKIVNINEVNKSINEENDFWREKLVWCELFEAANHSIRNKSAIIFH</sequence>